<keyword evidence="1" id="KW-0812">Transmembrane</keyword>
<dbReference type="Pfam" id="PF10825">
    <property type="entry name" value="DUF2752"/>
    <property type="match status" value="1"/>
</dbReference>
<dbReference type="InterPro" id="IPR021215">
    <property type="entry name" value="DUF2752"/>
</dbReference>
<sequence length="135" mass="14252">MSLPNTPAGPVPWKVRALPAVLGAAAVAGAVYVYGHSPYDPAQLLPQCPWRWATGLSCPACGGTRMAYSLLHGDLAGAVRANALLLGVLPLAAFGYGRWFATTTLEGRRYRLPLGRRGIAAILTIAALWTVARNL</sequence>
<evidence type="ECO:0000313" key="3">
    <source>
        <dbReference type="Proteomes" id="UP000325211"/>
    </source>
</evidence>
<evidence type="ECO:0000256" key="1">
    <source>
        <dbReference type="SAM" id="Phobius"/>
    </source>
</evidence>
<proteinExistence type="predicted"/>
<keyword evidence="1" id="KW-0472">Membrane</keyword>
<evidence type="ECO:0000313" key="2">
    <source>
        <dbReference type="EMBL" id="QES49211.1"/>
    </source>
</evidence>
<gene>
    <name evidence="2" type="ORF">DEJ50_16760</name>
</gene>
<protein>
    <recommendedName>
        <fullName evidence="4">DUF2752 domain-containing protein</fullName>
    </recommendedName>
</protein>
<dbReference type="RefSeq" id="WP_150208795.1">
    <property type="nucleotide sequence ID" value="NZ_CP029190.1"/>
</dbReference>
<feature type="transmembrane region" description="Helical" evidence="1">
    <location>
        <begin position="114"/>
        <end position="132"/>
    </location>
</feature>
<feature type="transmembrane region" description="Helical" evidence="1">
    <location>
        <begin position="75"/>
        <end position="94"/>
    </location>
</feature>
<dbReference type="OrthoDB" id="5966662at2"/>
<evidence type="ECO:0008006" key="4">
    <source>
        <dbReference type="Google" id="ProtNLM"/>
    </source>
</evidence>
<keyword evidence="1" id="KW-1133">Transmembrane helix</keyword>
<name>A0A5P2D7G0_STRVZ</name>
<accession>A0A5P2D7G0</accession>
<dbReference type="Proteomes" id="UP000325211">
    <property type="component" value="Chromosome"/>
</dbReference>
<organism evidence="2 3">
    <name type="scientific">Streptomyces venezuelae</name>
    <dbReference type="NCBI Taxonomy" id="54571"/>
    <lineage>
        <taxon>Bacteria</taxon>
        <taxon>Bacillati</taxon>
        <taxon>Actinomycetota</taxon>
        <taxon>Actinomycetes</taxon>
        <taxon>Kitasatosporales</taxon>
        <taxon>Streptomycetaceae</taxon>
        <taxon>Streptomyces</taxon>
    </lineage>
</organism>
<feature type="transmembrane region" description="Helical" evidence="1">
    <location>
        <begin position="17"/>
        <end position="35"/>
    </location>
</feature>
<reference evidence="2 3" key="1">
    <citation type="submission" date="2018-05" db="EMBL/GenBank/DDBJ databases">
        <title>Streptomyces venezuelae.</title>
        <authorList>
            <person name="Kim W."/>
            <person name="Lee N."/>
            <person name="Cho B.-K."/>
        </authorList>
    </citation>
    <scope>NUCLEOTIDE SEQUENCE [LARGE SCALE GENOMIC DNA]</scope>
    <source>
        <strain evidence="2 3">ATCC 21782</strain>
    </source>
</reference>
<dbReference type="AlphaFoldDB" id="A0A5P2D7G0"/>
<dbReference type="EMBL" id="CP029190">
    <property type="protein sequence ID" value="QES49211.1"/>
    <property type="molecule type" value="Genomic_DNA"/>
</dbReference>